<gene>
    <name evidence="1" type="primary">Dvir\GJ25806</name>
    <name evidence="1" type="ORF">Dvir_GJ25806</name>
</gene>
<dbReference type="EMBL" id="CH940650">
    <property type="protein sequence ID" value="KRF82965.1"/>
    <property type="molecule type" value="Genomic_DNA"/>
</dbReference>
<name>A0A0Q9WRR5_DROVI</name>
<accession>A0A0Q9WRR5</accession>
<proteinExistence type="predicted"/>
<sequence length="45" mass="5178">MIRTKINQFKEVKVKVFKVADSSRGKELDKSTAHQFAHLCRMLGT</sequence>
<evidence type="ECO:0000313" key="2">
    <source>
        <dbReference type="Proteomes" id="UP000008792"/>
    </source>
</evidence>
<evidence type="ECO:0000313" key="1">
    <source>
        <dbReference type="EMBL" id="KRF82965.1"/>
    </source>
</evidence>
<dbReference type="Proteomes" id="UP000008792">
    <property type="component" value="Unassembled WGS sequence"/>
</dbReference>
<reference evidence="1 2" key="1">
    <citation type="journal article" date="2007" name="Nature">
        <title>Evolution of genes and genomes on the Drosophila phylogeny.</title>
        <authorList>
            <consortium name="Drosophila 12 Genomes Consortium"/>
            <person name="Clark A.G."/>
            <person name="Eisen M.B."/>
            <person name="Smith D.R."/>
            <person name="Bergman C.M."/>
            <person name="Oliver B."/>
            <person name="Markow T.A."/>
            <person name="Kaufman T.C."/>
            <person name="Kellis M."/>
            <person name="Gelbart W."/>
            <person name="Iyer V.N."/>
            <person name="Pollard D.A."/>
            <person name="Sackton T.B."/>
            <person name="Larracuente A.M."/>
            <person name="Singh N.D."/>
            <person name="Abad J.P."/>
            <person name="Abt D.N."/>
            <person name="Adryan B."/>
            <person name="Aguade M."/>
            <person name="Akashi H."/>
            <person name="Anderson W.W."/>
            <person name="Aquadro C.F."/>
            <person name="Ardell D.H."/>
            <person name="Arguello R."/>
            <person name="Artieri C.G."/>
            <person name="Barbash D.A."/>
            <person name="Barker D."/>
            <person name="Barsanti P."/>
            <person name="Batterham P."/>
            <person name="Batzoglou S."/>
            <person name="Begun D."/>
            <person name="Bhutkar A."/>
            <person name="Blanco E."/>
            <person name="Bosak S.A."/>
            <person name="Bradley R.K."/>
            <person name="Brand A.D."/>
            <person name="Brent M.R."/>
            <person name="Brooks A.N."/>
            <person name="Brown R.H."/>
            <person name="Butlin R.K."/>
            <person name="Caggese C."/>
            <person name="Calvi B.R."/>
            <person name="Bernardo de Carvalho A."/>
            <person name="Caspi A."/>
            <person name="Castrezana S."/>
            <person name="Celniker S.E."/>
            <person name="Chang J.L."/>
            <person name="Chapple C."/>
            <person name="Chatterji S."/>
            <person name="Chinwalla A."/>
            <person name="Civetta A."/>
            <person name="Clifton S.W."/>
            <person name="Comeron J.M."/>
            <person name="Costello J.C."/>
            <person name="Coyne J.A."/>
            <person name="Daub J."/>
            <person name="David R.G."/>
            <person name="Delcher A.L."/>
            <person name="Delehaunty K."/>
            <person name="Do C.B."/>
            <person name="Ebling H."/>
            <person name="Edwards K."/>
            <person name="Eickbush T."/>
            <person name="Evans J.D."/>
            <person name="Filipski A."/>
            <person name="Findeiss S."/>
            <person name="Freyhult E."/>
            <person name="Fulton L."/>
            <person name="Fulton R."/>
            <person name="Garcia A.C."/>
            <person name="Gardiner A."/>
            <person name="Garfield D.A."/>
            <person name="Garvin B.E."/>
            <person name="Gibson G."/>
            <person name="Gilbert D."/>
            <person name="Gnerre S."/>
            <person name="Godfrey J."/>
            <person name="Good R."/>
            <person name="Gotea V."/>
            <person name="Gravely B."/>
            <person name="Greenberg A.J."/>
            <person name="Griffiths-Jones S."/>
            <person name="Gross S."/>
            <person name="Guigo R."/>
            <person name="Gustafson E.A."/>
            <person name="Haerty W."/>
            <person name="Hahn M.W."/>
            <person name="Halligan D.L."/>
            <person name="Halpern A.L."/>
            <person name="Halter G.M."/>
            <person name="Han M.V."/>
            <person name="Heger A."/>
            <person name="Hillier L."/>
            <person name="Hinrichs A.S."/>
            <person name="Holmes I."/>
            <person name="Hoskins R.A."/>
            <person name="Hubisz M.J."/>
            <person name="Hultmark D."/>
            <person name="Huntley M.A."/>
            <person name="Jaffe D.B."/>
            <person name="Jagadeeshan S."/>
            <person name="Jeck W.R."/>
            <person name="Johnson J."/>
            <person name="Jones C.D."/>
            <person name="Jordan W.C."/>
            <person name="Karpen G.H."/>
            <person name="Kataoka E."/>
            <person name="Keightley P.D."/>
            <person name="Kheradpour P."/>
            <person name="Kirkness E.F."/>
            <person name="Koerich L.B."/>
            <person name="Kristiansen K."/>
            <person name="Kudrna D."/>
            <person name="Kulathinal R.J."/>
            <person name="Kumar S."/>
            <person name="Kwok R."/>
            <person name="Lander E."/>
            <person name="Langley C.H."/>
            <person name="Lapoint R."/>
            <person name="Lazzaro B.P."/>
            <person name="Lee S.J."/>
            <person name="Levesque L."/>
            <person name="Li R."/>
            <person name="Lin C.F."/>
            <person name="Lin M.F."/>
            <person name="Lindblad-Toh K."/>
            <person name="Llopart A."/>
            <person name="Long M."/>
            <person name="Low L."/>
            <person name="Lozovsky E."/>
            <person name="Lu J."/>
            <person name="Luo M."/>
            <person name="Machado C.A."/>
            <person name="Makalowski W."/>
            <person name="Marzo M."/>
            <person name="Matsuda M."/>
            <person name="Matzkin L."/>
            <person name="McAllister B."/>
            <person name="McBride C.S."/>
            <person name="McKernan B."/>
            <person name="McKernan K."/>
            <person name="Mendez-Lago M."/>
            <person name="Minx P."/>
            <person name="Mollenhauer M.U."/>
            <person name="Montooth K."/>
            <person name="Mount S.M."/>
            <person name="Mu X."/>
            <person name="Myers E."/>
            <person name="Negre B."/>
            <person name="Newfeld S."/>
            <person name="Nielsen R."/>
            <person name="Noor M.A."/>
            <person name="O'Grady P."/>
            <person name="Pachter L."/>
            <person name="Papaceit M."/>
            <person name="Parisi M.J."/>
            <person name="Parisi M."/>
            <person name="Parts L."/>
            <person name="Pedersen J.S."/>
            <person name="Pesole G."/>
            <person name="Phillippy A.M."/>
            <person name="Ponting C.P."/>
            <person name="Pop M."/>
            <person name="Porcelli D."/>
            <person name="Powell J.R."/>
            <person name="Prohaska S."/>
            <person name="Pruitt K."/>
            <person name="Puig M."/>
            <person name="Quesneville H."/>
            <person name="Ram K.R."/>
            <person name="Rand D."/>
            <person name="Rasmussen M.D."/>
            <person name="Reed L.K."/>
            <person name="Reenan R."/>
            <person name="Reily A."/>
            <person name="Remington K.A."/>
            <person name="Rieger T.T."/>
            <person name="Ritchie M.G."/>
            <person name="Robin C."/>
            <person name="Rogers Y.H."/>
            <person name="Rohde C."/>
            <person name="Rozas J."/>
            <person name="Rubenfield M.J."/>
            <person name="Ruiz A."/>
            <person name="Russo S."/>
            <person name="Salzberg S.L."/>
            <person name="Sanchez-Gracia A."/>
            <person name="Saranga D.J."/>
            <person name="Sato H."/>
            <person name="Schaeffer S.W."/>
            <person name="Schatz M.C."/>
            <person name="Schlenke T."/>
            <person name="Schwartz R."/>
            <person name="Segarra C."/>
            <person name="Singh R.S."/>
            <person name="Sirot L."/>
            <person name="Sirota M."/>
            <person name="Sisneros N.B."/>
            <person name="Smith C.D."/>
            <person name="Smith T.F."/>
            <person name="Spieth J."/>
            <person name="Stage D.E."/>
            <person name="Stark A."/>
            <person name="Stephan W."/>
            <person name="Strausberg R.L."/>
            <person name="Strempel S."/>
            <person name="Sturgill D."/>
            <person name="Sutton G."/>
            <person name="Sutton G.G."/>
            <person name="Tao W."/>
            <person name="Teichmann S."/>
            <person name="Tobari Y.N."/>
            <person name="Tomimura Y."/>
            <person name="Tsolas J.M."/>
            <person name="Valente V.L."/>
            <person name="Venter E."/>
            <person name="Venter J.C."/>
            <person name="Vicario S."/>
            <person name="Vieira F.G."/>
            <person name="Vilella A.J."/>
            <person name="Villasante A."/>
            <person name="Walenz B."/>
            <person name="Wang J."/>
            <person name="Wasserman M."/>
            <person name="Watts T."/>
            <person name="Wilson D."/>
            <person name="Wilson R.K."/>
            <person name="Wing R.A."/>
            <person name="Wolfner M.F."/>
            <person name="Wong A."/>
            <person name="Wong G.K."/>
            <person name="Wu C.I."/>
            <person name="Wu G."/>
            <person name="Yamamoto D."/>
            <person name="Yang H.P."/>
            <person name="Yang S.P."/>
            <person name="Yorke J.A."/>
            <person name="Yoshida K."/>
            <person name="Zdobnov E."/>
            <person name="Zhang P."/>
            <person name="Zhang Y."/>
            <person name="Zimin A.V."/>
            <person name="Baldwin J."/>
            <person name="Abdouelleil A."/>
            <person name="Abdulkadir J."/>
            <person name="Abebe A."/>
            <person name="Abera B."/>
            <person name="Abreu J."/>
            <person name="Acer S.C."/>
            <person name="Aftuck L."/>
            <person name="Alexander A."/>
            <person name="An P."/>
            <person name="Anderson E."/>
            <person name="Anderson S."/>
            <person name="Arachi H."/>
            <person name="Azer M."/>
            <person name="Bachantsang P."/>
            <person name="Barry A."/>
            <person name="Bayul T."/>
            <person name="Berlin A."/>
            <person name="Bessette D."/>
            <person name="Bloom T."/>
            <person name="Blye J."/>
            <person name="Boguslavskiy L."/>
            <person name="Bonnet C."/>
            <person name="Boukhgalter B."/>
            <person name="Bourzgui I."/>
            <person name="Brown A."/>
            <person name="Cahill P."/>
            <person name="Channer S."/>
            <person name="Cheshatsang Y."/>
            <person name="Chuda L."/>
            <person name="Citroen M."/>
            <person name="Collymore A."/>
            <person name="Cooke P."/>
            <person name="Costello M."/>
            <person name="D'Aco K."/>
            <person name="Daza R."/>
            <person name="De Haan G."/>
            <person name="DeGray S."/>
            <person name="DeMaso C."/>
            <person name="Dhargay N."/>
            <person name="Dooley K."/>
            <person name="Dooley E."/>
            <person name="Doricent M."/>
            <person name="Dorje P."/>
            <person name="Dorjee K."/>
            <person name="Dupes A."/>
            <person name="Elong R."/>
            <person name="Falk J."/>
            <person name="Farina A."/>
            <person name="Faro S."/>
            <person name="Ferguson D."/>
            <person name="Fisher S."/>
            <person name="Foley C.D."/>
            <person name="Franke A."/>
            <person name="Friedrich D."/>
            <person name="Gadbois L."/>
            <person name="Gearin G."/>
            <person name="Gearin C.R."/>
            <person name="Giannoukos G."/>
            <person name="Goode T."/>
            <person name="Graham J."/>
            <person name="Grandbois E."/>
            <person name="Grewal S."/>
            <person name="Gyaltsen K."/>
            <person name="Hafez N."/>
            <person name="Hagos B."/>
            <person name="Hall J."/>
            <person name="Henson C."/>
            <person name="Hollinger A."/>
            <person name="Honan T."/>
            <person name="Huard M.D."/>
            <person name="Hughes L."/>
            <person name="Hurhula B."/>
            <person name="Husby M.E."/>
            <person name="Kamat A."/>
            <person name="Kanga B."/>
            <person name="Kashin S."/>
            <person name="Khazanovich D."/>
            <person name="Kisner P."/>
            <person name="Lance K."/>
            <person name="Lara M."/>
            <person name="Lee W."/>
            <person name="Lennon N."/>
            <person name="Letendre F."/>
            <person name="LeVine R."/>
            <person name="Lipovsky A."/>
            <person name="Liu X."/>
            <person name="Liu J."/>
            <person name="Liu S."/>
            <person name="Lokyitsang T."/>
            <person name="Lokyitsang Y."/>
            <person name="Lubonja R."/>
            <person name="Lui A."/>
            <person name="MacDonald P."/>
            <person name="Magnisalis V."/>
            <person name="Maru K."/>
            <person name="Matthews C."/>
            <person name="McCusker W."/>
            <person name="McDonough S."/>
            <person name="Mehta T."/>
            <person name="Meldrim J."/>
            <person name="Meneus L."/>
            <person name="Mihai O."/>
            <person name="Mihalev A."/>
            <person name="Mihova T."/>
            <person name="Mittelman R."/>
            <person name="Mlenga V."/>
            <person name="Montmayeur A."/>
            <person name="Mulrain L."/>
            <person name="Navidi A."/>
            <person name="Naylor J."/>
            <person name="Negash T."/>
            <person name="Nguyen T."/>
            <person name="Nguyen N."/>
            <person name="Nicol R."/>
            <person name="Norbu C."/>
            <person name="Norbu N."/>
            <person name="Novod N."/>
            <person name="O'Neill B."/>
            <person name="Osman S."/>
            <person name="Markiewicz E."/>
            <person name="Oyono O.L."/>
            <person name="Patti C."/>
            <person name="Phunkhang P."/>
            <person name="Pierre F."/>
            <person name="Priest M."/>
            <person name="Raghuraman S."/>
            <person name="Rege F."/>
            <person name="Reyes R."/>
            <person name="Rise C."/>
            <person name="Rogov P."/>
            <person name="Ross K."/>
            <person name="Ryan E."/>
            <person name="Settipalli S."/>
            <person name="Shea T."/>
            <person name="Sherpa N."/>
            <person name="Shi L."/>
            <person name="Shih D."/>
            <person name="Sparrow T."/>
            <person name="Spaulding J."/>
            <person name="Stalker J."/>
            <person name="Stange-Thomann N."/>
            <person name="Stavropoulos S."/>
            <person name="Stone C."/>
            <person name="Strader C."/>
            <person name="Tesfaye S."/>
            <person name="Thomson T."/>
            <person name="Thoulutsang Y."/>
            <person name="Thoulutsang D."/>
            <person name="Topham K."/>
            <person name="Topping I."/>
            <person name="Tsamla T."/>
            <person name="Vassiliev H."/>
            <person name="Vo A."/>
            <person name="Wangchuk T."/>
            <person name="Wangdi T."/>
            <person name="Weiand M."/>
            <person name="Wilkinson J."/>
            <person name="Wilson A."/>
            <person name="Yadav S."/>
            <person name="Young G."/>
            <person name="Yu Q."/>
            <person name="Zembek L."/>
            <person name="Zhong D."/>
            <person name="Zimmer A."/>
            <person name="Zwirko Z."/>
            <person name="Jaffe D.B."/>
            <person name="Alvarez P."/>
            <person name="Brockman W."/>
            <person name="Butler J."/>
            <person name="Chin C."/>
            <person name="Gnerre S."/>
            <person name="Grabherr M."/>
            <person name="Kleber M."/>
            <person name="Mauceli E."/>
            <person name="MacCallum I."/>
        </authorList>
    </citation>
    <scope>NUCLEOTIDE SEQUENCE [LARGE SCALE GENOMIC DNA]</scope>
    <source>
        <strain evidence="2">Tucson 15010-1051.87</strain>
    </source>
</reference>
<keyword evidence="2" id="KW-1185">Reference proteome</keyword>
<organism evidence="1 2">
    <name type="scientific">Drosophila virilis</name>
    <name type="common">Fruit fly</name>
    <dbReference type="NCBI Taxonomy" id="7244"/>
    <lineage>
        <taxon>Eukaryota</taxon>
        <taxon>Metazoa</taxon>
        <taxon>Ecdysozoa</taxon>
        <taxon>Arthropoda</taxon>
        <taxon>Hexapoda</taxon>
        <taxon>Insecta</taxon>
        <taxon>Pterygota</taxon>
        <taxon>Neoptera</taxon>
        <taxon>Endopterygota</taxon>
        <taxon>Diptera</taxon>
        <taxon>Brachycera</taxon>
        <taxon>Muscomorpha</taxon>
        <taxon>Ephydroidea</taxon>
        <taxon>Drosophilidae</taxon>
        <taxon>Drosophila</taxon>
    </lineage>
</organism>
<dbReference type="InParanoid" id="A0A0Q9WRR5"/>
<protein>
    <submittedName>
        <fullName evidence="1">Uncharacterized protein</fullName>
    </submittedName>
</protein>
<dbReference type="AlphaFoldDB" id="A0A0Q9WRR5"/>